<evidence type="ECO:0000256" key="6">
    <source>
        <dbReference type="SAM" id="SignalP"/>
    </source>
</evidence>
<feature type="chain" id="PRO_5046651625" description="Carbohydrate ABC transporter substrate-binding protein" evidence="6">
    <location>
        <begin position="31"/>
        <end position="433"/>
    </location>
</feature>
<evidence type="ECO:0000313" key="8">
    <source>
        <dbReference type="Proteomes" id="UP001055167"/>
    </source>
</evidence>
<evidence type="ECO:0008006" key="9">
    <source>
        <dbReference type="Google" id="ProtNLM"/>
    </source>
</evidence>
<organism evidence="7 8">
    <name type="scientific">Methylobacterium crusticola</name>
    <dbReference type="NCBI Taxonomy" id="1697972"/>
    <lineage>
        <taxon>Bacteria</taxon>
        <taxon>Pseudomonadati</taxon>
        <taxon>Pseudomonadota</taxon>
        <taxon>Alphaproteobacteria</taxon>
        <taxon>Hyphomicrobiales</taxon>
        <taxon>Methylobacteriaceae</taxon>
        <taxon>Methylobacterium</taxon>
    </lineage>
</organism>
<name>A0ABQ4R6L0_9HYPH</name>
<evidence type="ECO:0000256" key="3">
    <source>
        <dbReference type="ARBA" id="ARBA00022448"/>
    </source>
</evidence>
<keyword evidence="3" id="KW-0813">Transport</keyword>
<evidence type="ECO:0000313" key="7">
    <source>
        <dbReference type="EMBL" id="GJD52790.1"/>
    </source>
</evidence>
<evidence type="ECO:0000256" key="5">
    <source>
        <dbReference type="ARBA" id="ARBA00022764"/>
    </source>
</evidence>
<proteinExistence type="inferred from homology"/>
<dbReference type="SUPFAM" id="SSF53850">
    <property type="entry name" value="Periplasmic binding protein-like II"/>
    <property type="match status" value="1"/>
</dbReference>
<comment type="subcellular location">
    <subcellularLocation>
        <location evidence="1">Periplasm</location>
    </subcellularLocation>
</comment>
<feature type="signal peptide" evidence="6">
    <location>
        <begin position="1"/>
        <end position="30"/>
    </location>
</feature>
<dbReference type="PROSITE" id="PS51318">
    <property type="entry name" value="TAT"/>
    <property type="match status" value="1"/>
</dbReference>
<protein>
    <recommendedName>
        <fullName evidence="9">Carbohydrate ABC transporter substrate-binding protein</fullName>
    </recommendedName>
</protein>
<keyword evidence="8" id="KW-1185">Reference proteome</keyword>
<dbReference type="RefSeq" id="WP_128566112.1">
    <property type="nucleotide sequence ID" value="NZ_BPQH01000022.1"/>
</dbReference>
<dbReference type="PANTHER" id="PTHR43649">
    <property type="entry name" value="ARABINOSE-BINDING PROTEIN-RELATED"/>
    <property type="match status" value="1"/>
</dbReference>
<evidence type="ECO:0000256" key="1">
    <source>
        <dbReference type="ARBA" id="ARBA00004418"/>
    </source>
</evidence>
<dbReference type="PANTHER" id="PTHR43649:SF34">
    <property type="entry name" value="ABC TRANSPORTER PERIPLASMIC-BINDING PROTEIN YCJN-RELATED"/>
    <property type="match status" value="1"/>
</dbReference>
<keyword evidence="4 6" id="KW-0732">Signal</keyword>
<comment type="similarity">
    <text evidence="2">Belongs to the bacterial solute-binding protein 1 family.</text>
</comment>
<dbReference type="EMBL" id="BPQH01000022">
    <property type="protein sequence ID" value="GJD52790.1"/>
    <property type="molecule type" value="Genomic_DNA"/>
</dbReference>
<dbReference type="InterPro" id="IPR019546">
    <property type="entry name" value="TAT_signal_bac_arc"/>
</dbReference>
<reference evidence="7" key="2">
    <citation type="submission" date="2021-08" db="EMBL/GenBank/DDBJ databases">
        <authorList>
            <person name="Tani A."/>
            <person name="Ola A."/>
            <person name="Ogura Y."/>
            <person name="Katsura K."/>
            <person name="Hayashi T."/>
        </authorList>
    </citation>
    <scope>NUCLEOTIDE SEQUENCE</scope>
    <source>
        <strain evidence="7">KCTC 52305</strain>
    </source>
</reference>
<evidence type="ECO:0000256" key="4">
    <source>
        <dbReference type="ARBA" id="ARBA00022729"/>
    </source>
</evidence>
<dbReference type="InterPro" id="IPR006059">
    <property type="entry name" value="SBP"/>
</dbReference>
<keyword evidence="5" id="KW-0574">Periplasm</keyword>
<dbReference type="Proteomes" id="UP001055167">
    <property type="component" value="Unassembled WGS sequence"/>
</dbReference>
<dbReference type="InterPro" id="IPR050490">
    <property type="entry name" value="Bact_solute-bd_prot1"/>
</dbReference>
<accession>A0ABQ4R6L0</accession>
<dbReference type="InterPro" id="IPR006311">
    <property type="entry name" value="TAT_signal"/>
</dbReference>
<comment type="caution">
    <text evidence="7">The sequence shown here is derived from an EMBL/GenBank/DDBJ whole genome shotgun (WGS) entry which is preliminary data.</text>
</comment>
<dbReference type="Gene3D" id="3.40.190.10">
    <property type="entry name" value="Periplasmic binding protein-like II"/>
    <property type="match status" value="1"/>
</dbReference>
<reference evidence="7" key="1">
    <citation type="journal article" date="2021" name="Front. Microbiol.">
        <title>Comprehensive Comparative Genomics and Phenotyping of Methylobacterium Species.</title>
        <authorList>
            <person name="Alessa O."/>
            <person name="Ogura Y."/>
            <person name="Fujitani Y."/>
            <person name="Takami H."/>
            <person name="Hayashi T."/>
            <person name="Sahin N."/>
            <person name="Tani A."/>
        </authorList>
    </citation>
    <scope>NUCLEOTIDE SEQUENCE</scope>
    <source>
        <strain evidence="7">KCTC 52305</strain>
    </source>
</reference>
<dbReference type="Pfam" id="PF13416">
    <property type="entry name" value="SBP_bac_8"/>
    <property type="match status" value="1"/>
</dbReference>
<evidence type="ECO:0000256" key="2">
    <source>
        <dbReference type="ARBA" id="ARBA00008520"/>
    </source>
</evidence>
<gene>
    <name evidence="7" type="ORF">OPKNFCMD_5557</name>
</gene>
<dbReference type="NCBIfam" id="TIGR01409">
    <property type="entry name" value="TAT_signal_seq"/>
    <property type="match status" value="1"/>
</dbReference>
<sequence length="433" mass="46671">MLSRRRFLGGATIGAAAVSGGLLDWAQAWAQEQPFKPEPGARLTFLRWAKFLEAEDRATRENIAAFSKATGVEVIVNNEWQDDIQPKAAVAANVGSGPDVVWALHTTPHLFPDKLLDISDVAEYVGGRYGGWYPLIEEYGRSKGRWIGIANVVIGVLPVYRPSLVKAAGFDAFPQDTDGLLRLCQALKASGKPAGFAFGKAPSDGNSFLHWLLWAHGGKVTDEAGRSTINSPETLRAIDYARALYASFIDGTAGWNDATNNQAFLGQNISLTNNSVSIFGKARADKMAFADDIDHAAWPVGPAGGAAEFHLVYPFMVFAYTKYPNAAKALLAFLMERPQYEKLLEGSAGYVSQSLRGYESSPVWAKDPKIARFKDVAARGKPASWPGPLGSAAAGVLADYVVIDMFAEAVTGSASPKDAAAKADKRVQRHYRA</sequence>